<proteinExistence type="predicted"/>
<protein>
    <submittedName>
        <fullName evidence="1">Uncharacterized protein</fullName>
    </submittedName>
</protein>
<gene>
    <name evidence="1" type="ORF">DNH61_11775</name>
</gene>
<reference evidence="1 2" key="1">
    <citation type="submission" date="2018-06" db="EMBL/GenBank/DDBJ databases">
        <title>Paenibacillus imtechensis sp. nov.</title>
        <authorList>
            <person name="Pinnaka A.K."/>
            <person name="Singh H."/>
            <person name="Kaur M."/>
        </authorList>
    </citation>
    <scope>NUCLEOTIDE SEQUENCE [LARGE SCALE GENOMIC DNA]</scope>
    <source>
        <strain evidence="1 2">SMB1</strain>
    </source>
</reference>
<comment type="caution">
    <text evidence="1">The sequence shown here is derived from an EMBL/GenBank/DDBJ whole genome shotgun (WGS) entry which is preliminary data.</text>
</comment>
<dbReference type="EMBL" id="QKRB01000044">
    <property type="protein sequence ID" value="PZD95232.1"/>
    <property type="molecule type" value="Genomic_DNA"/>
</dbReference>
<accession>A0A2W1LJP8</accession>
<name>A0A2W1LJP8_9BACL</name>
<dbReference type="AlphaFoldDB" id="A0A2W1LJP8"/>
<evidence type="ECO:0000313" key="1">
    <source>
        <dbReference type="EMBL" id="PZD95232.1"/>
    </source>
</evidence>
<dbReference type="OrthoDB" id="2990712at2"/>
<keyword evidence="2" id="KW-1185">Reference proteome</keyword>
<evidence type="ECO:0000313" key="2">
    <source>
        <dbReference type="Proteomes" id="UP000249522"/>
    </source>
</evidence>
<sequence>MAVSKQQITDAQLDEITKSTAETLAEQPKRKIRIWMSQEERKRLESSQEAGKKVEWPYEFVSINGHNYQIQRGVEVEVPESVAEILSDAGLI</sequence>
<dbReference type="RefSeq" id="WP_111146861.1">
    <property type="nucleotide sequence ID" value="NZ_QKRB01000044.1"/>
</dbReference>
<dbReference type="Proteomes" id="UP000249522">
    <property type="component" value="Unassembled WGS sequence"/>
</dbReference>
<organism evidence="1 2">
    <name type="scientific">Paenibacillus sambharensis</name>
    <dbReference type="NCBI Taxonomy" id="1803190"/>
    <lineage>
        <taxon>Bacteria</taxon>
        <taxon>Bacillati</taxon>
        <taxon>Bacillota</taxon>
        <taxon>Bacilli</taxon>
        <taxon>Bacillales</taxon>
        <taxon>Paenibacillaceae</taxon>
        <taxon>Paenibacillus</taxon>
    </lineage>
</organism>